<evidence type="ECO:0000313" key="2">
    <source>
        <dbReference type="Proteomes" id="UP000652761"/>
    </source>
</evidence>
<organism evidence="1 2">
    <name type="scientific">Colocasia esculenta</name>
    <name type="common">Wild taro</name>
    <name type="synonym">Arum esculentum</name>
    <dbReference type="NCBI Taxonomy" id="4460"/>
    <lineage>
        <taxon>Eukaryota</taxon>
        <taxon>Viridiplantae</taxon>
        <taxon>Streptophyta</taxon>
        <taxon>Embryophyta</taxon>
        <taxon>Tracheophyta</taxon>
        <taxon>Spermatophyta</taxon>
        <taxon>Magnoliopsida</taxon>
        <taxon>Liliopsida</taxon>
        <taxon>Araceae</taxon>
        <taxon>Aroideae</taxon>
        <taxon>Colocasieae</taxon>
        <taxon>Colocasia</taxon>
    </lineage>
</organism>
<comment type="caution">
    <text evidence="1">The sequence shown here is derived from an EMBL/GenBank/DDBJ whole genome shotgun (WGS) entry which is preliminary data.</text>
</comment>
<gene>
    <name evidence="1" type="ORF">Taro_026180</name>
</gene>
<reference evidence="1" key="1">
    <citation type="submission" date="2017-07" db="EMBL/GenBank/DDBJ databases">
        <title>Taro Niue Genome Assembly and Annotation.</title>
        <authorList>
            <person name="Atibalentja N."/>
            <person name="Keating K."/>
            <person name="Fields C.J."/>
        </authorList>
    </citation>
    <scope>NUCLEOTIDE SEQUENCE</scope>
    <source>
        <strain evidence="1">Niue_2</strain>
        <tissue evidence="1">Leaf</tissue>
    </source>
</reference>
<accession>A0A843VEH9</accession>
<name>A0A843VEH9_COLES</name>
<proteinExistence type="predicted"/>
<sequence>MGCGIWGPKERPCVWFWAQHRHEPGVIWRIQLRVTDQCIPRRSWYSRISGLESRLTDSMETRLAQMQMQVTDALQAQLSQSLSQVISQAFSQINIPPP</sequence>
<dbReference type="AlphaFoldDB" id="A0A843VEH9"/>
<evidence type="ECO:0000313" key="1">
    <source>
        <dbReference type="EMBL" id="MQL93536.1"/>
    </source>
</evidence>
<dbReference type="EMBL" id="NMUH01001573">
    <property type="protein sequence ID" value="MQL93536.1"/>
    <property type="molecule type" value="Genomic_DNA"/>
</dbReference>
<dbReference type="Proteomes" id="UP000652761">
    <property type="component" value="Unassembled WGS sequence"/>
</dbReference>
<keyword evidence="2" id="KW-1185">Reference proteome</keyword>
<protein>
    <submittedName>
        <fullName evidence="1">Uncharacterized protein</fullName>
    </submittedName>
</protein>